<dbReference type="Gene3D" id="3.60.15.10">
    <property type="entry name" value="Ribonuclease Z/Hydroxyacylglutathione hydrolase-like"/>
    <property type="match status" value="1"/>
</dbReference>
<feature type="domain" description="Metallo-beta-lactamase" evidence="1">
    <location>
        <begin position="22"/>
        <end position="204"/>
    </location>
</feature>
<dbReference type="InterPro" id="IPR052926">
    <property type="entry name" value="Metallo-beta-lactamase_dom"/>
</dbReference>
<dbReference type="EMBL" id="BART01000096">
    <property type="protein sequence ID" value="GAG64202.1"/>
    <property type="molecule type" value="Genomic_DNA"/>
</dbReference>
<organism evidence="2">
    <name type="scientific">marine sediment metagenome</name>
    <dbReference type="NCBI Taxonomy" id="412755"/>
    <lineage>
        <taxon>unclassified sequences</taxon>
        <taxon>metagenomes</taxon>
        <taxon>ecological metagenomes</taxon>
    </lineage>
</organism>
<reference evidence="2" key="1">
    <citation type="journal article" date="2014" name="Front. Microbiol.">
        <title>High frequency of phylogenetically diverse reductive dehalogenase-homologous genes in deep subseafloor sedimentary metagenomes.</title>
        <authorList>
            <person name="Kawai M."/>
            <person name="Futagami T."/>
            <person name="Toyoda A."/>
            <person name="Takaki Y."/>
            <person name="Nishi S."/>
            <person name="Hori S."/>
            <person name="Arai W."/>
            <person name="Tsubouchi T."/>
            <person name="Morono Y."/>
            <person name="Uchiyama I."/>
            <person name="Ito T."/>
            <person name="Fujiyama A."/>
            <person name="Inagaki F."/>
            <person name="Takami H."/>
        </authorList>
    </citation>
    <scope>NUCLEOTIDE SEQUENCE</scope>
    <source>
        <strain evidence="2">Expedition CK06-06</strain>
    </source>
</reference>
<evidence type="ECO:0000259" key="1">
    <source>
        <dbReference type="SMART" id="SM00849"/>
    </source>
</evidence>
<dbReference type="SUPFAM" id="SSF56281">
    <property type="entry name" value="Metallo-hydrolase/oxidoreductase"/>
    <property type="match status" value="1"/>
</dbReference>
<comment type="caution">
    <text evidence="2">The sequence shown here is derived from an EMBL/GenBank/DDBJ whole genome shotgun (WGS) entry which is preliminary data.</text>
</comment>
<sequence length="231" mass="25812">MKITIVYDNKIVKDLKDLKAGWGFSCFIQTKEKNILFDTGWDGDMLVSNMQLLGLNPQDIDLVVLSHSHWDHCGGLARLLRLNNKLEVYVPKSFSKYLKKEIKKRANIFYEVQGLTKICLGVFTTGEIEGSITTDKTKILIKEQSLIISTIKGFVVITGCAHSGINKILNSANKLGEIHALLGGFHDFDEYNLLKNISLIVPTHCTKNKKKILALFPKNCVEGGVGYQLSV</sequence>
<dbReference type="GO" id="GO:0016740">
    <property type="term" value="F:transferase activity"/>
    <property type="evidence" value="ECO:0007669"/>
    <property type="project" value="TreeGrafter"/>
</dbReference>
<dbReference type="AlphaFoldDB" id="X1A1Z8"/>
<protein>
    <recommendedName>
        <fullName evidence="1">Metallo-beta-lactamase domain-containing protein</fullName>
    </recommendedName>
</protein>
<dbReference type="SMART" id="SM00849">
    <property type="entry name" value="Lactamase_B"/>
    <property type="match status" value="1"/>
</dbReference>
<dbReference type="InterPro" id="IPR041712">
    <property type="entry name" value="DHPS-like_MBL-fold"/>
</dbReference>
<dbReference type="CDD" id="cd07713">
    <property type="entry name" value="DHPS-like_MBL-fold"/>
    <property type="match status" value="1"/>
</dbReference>
<dbReference type="InterPro" id="IPR036866">
    <property type="entry name" value="RibonucZ/Hydroxyglut_hydro"/>
</dbReference>
<proteinExistence type="predicted"/>
<dbReference type="PANTHER" id="PTHR13754:SF13">
    <property type="entry name" value="METALLO-BETA-LACTAMASE SUPERFAMILY PROTEIN (AFU_ORTHOLOGUE AFUA_3G07630)"/>
    <property type="match status" value="1"/>
</dbReference>
<dbReference type="PANTHER" id="PTHR13754">
    <property type="entry name" value="METALLO-BETA-LACTAMASE SUPERFAMILY PROTEIN"/>
    <property type="match status" value="1"/>
</dbReference>
<name>X1A1Z8_9ZZZZ</name>
<dbReference type="Pfam" id="PF00753">
    <property type="entry name" value="Lactamase_B"/>
    <property type="match status" value="1"/>
</dbReference>
<evidence type="ECO:0000313" key="2">
    <source>
        <dbReference type="EMBL" id="GAG64202.1"/>
    </source>
</evidence>
<dbReference type="InterPro" id="IPR001279">
    <property type="entry name" value="Metallo-B-lactamas"/>
</dbReference>
<gene>
    <name evidence="2" type="ORF">S01H4_00649</name>
</gene>
<accession>X1A1Z8</accession>